<feature type="compositionally biased region" description="Polar residues" evidence="2">
    <location>
        <begin position="1029"/>
        <end position="1042"/>
    </location>
</feature>
<feature type="coiled-coil region" evidence="1">
    <location>
        <begin position="667"/>
        <end position="713"/>
    </location>
</feature>
<feature type="region of interest" description="Disordered" evidence="2">
    <location>
        <begin position="1932"/>
        <end position="1982"/>
    </location>
</feature>
<feature type="compositionally biased region" description="Low complexity" evidence="2">
    <location>
        <begin position="2321"/>
        <end position="2337"/>
    </location>
</feature>
<feature type="domain" description="Smoothelin" evidence="3">
    <location>
        <begin position="2010"/>
        <end position="2047"/>
    </location>
</feature>
<feature type="compositionally biased region" description="Basic and acidic residues" evidence="2">
    <location>
        <begin position="1282"/>
        <end position="1294"/>
    </location>
</feature>
<keyword evidence="1" id="KW-0175">Coiled coil</keyword>
<protein>
    <recommendedName>
        <fullName evidence="3">Smoothelin domain-containing protein</fullName>
    </recommendedName>
</protein>
<feature type="region of interest" description="Disordered" evidence="2">
    <location>
        <begin position="2151"/>
        <end position="2183"/>
    </location>
</feature>
<feature type="compositionally biased region" description="Basic and acidic residues" evidence="2">
    <location>
        <begin position="1830"/>
        <end position="1845"/>
    </location>
</feature>
<feature type="region of interest" description="Disordered" evidence="2">
    <location>
        <begin position="311"/>
        <end position="345"/>
    </location>
</feature>
<feature type="region of interest" description="Disordered" evidence="2">
    <location>
        <begin position="2837"/>
        <end position="2892"/>
    </location>
</feature>
<feature type="compositionally biased region" description="Low complexity" evidence="2">
    <location>
        <begin position="397"/>
        <end position="420"/>
    </location>
</feature>
<feature type="region of interest" description="Disordered" evidence="2">
    <location>
        <begin position="3456"/>
        <end position="3538"/>
    </location>
</feature>
<feature type="compositionally biased region" description="Low complexity" evidence="2">
    <location>
        <begin position="319"/>
        <end position="329"/>
    </location>
</feature>
<feature type="compositionally biased region" description="Basic and acidic residues" evidence="2">
    <location>
        <begin position="1807"/>
        <end position="1820"/>
    </location>
</feature>
<feature type="compositionally biased region" description="Low complexity" evidence="2">
    <location>
        <begin position="854"/>
        <end position="875"/>
    </location>
</feature>
<feature type="region of interest" description="Disordered" evidence="2">
    <location>
        <begin position="165"/>
        <end position="244"/>
    </location>
</feature>
<feature type="compositionally biased region" description="Low complexity" evidence="2">
    <location>
        <begin position="505"/>
        <end position="515"/>
    </location>
</feature>
<feature type="region of interest" description="Disordered" evidence="2">
    <location>
        <begin position="823"/>
        <end position="1059"/>
    </location>
</feature>
<feature type="region of interest" description="Disordered" evidence="2">
    <location>
        <begin position="470"/>
        <end position="518"/>
    </location>
</feature>
<comment type="caution">
    <text evidence="4">The sequence shown here is derived from an EMBL/GenBank/DDBJ whole genome shotgun (WGS) entry which is preliminary data.</text>
</comment>
<feature type="region of interest" description="Disordered" evidence="2">
    <location>
        <begin position="2688"/>
        <end position="2720"/>
    </location>
</feature>
<dbReference type="EMBL" id="JADBJN010000001">
    <property type="protein sequence ID" value="KAG5682663.1"/>
    <property type="molecule type" value="Genomic_DNA"/>
</dbReference>
<feature type="region of interest" description="Disordered" evidence="2">
    <location>
        <begin position="2097"/>
        <end position="2123"/>
    </location>
</feature>
<feature type="compositionally biased region" description="Low complexity" evidence="2">
    <location>
        <begin position="2151"/>
        <end position="2166"/>
    </location>
</feature>
<feature type="compositionally biased region" description="Polar residues" evidence="2">
    <location>
        <begin position="876"/>
        <end position="900"/>
    </location>
</feature>
<feature type="compositionally biased region" description="Low complexity" evidence="2">
    <location>
        <begin position="185"/>
        <end position="196"/>
    </location>
</feature>
<feature type="compositionally biased region" description="Polar residues" evidence="2">
    <location>
        <begin position="235"/>
        <end position="244"/>
    </location>
</feature>
<evidence type="ECO:0000256" key="1">
    <source>
        <dbReference type="SAM" id="Coils"/>
    </source>
</evidence>
<feature type="domain" description="Smoothelin" evidence="3">
    <location>
        <begin position="2433"/>
        <end position="2470"/>
    </location>
</feature>
<dbReference type="InterPro" id="IPR022189">
    <property type="entry name" value="SMTN"/>
</dbReference>
<dbReference type="Proteomes" id="UP001107558">
    <property type="component" value="Chromosome 1"/>
</dbReference>
<feature type="compositionally biased region" description="Polar residues" evidence="2">
    <location>
        <begin position="330"/>
        <end position="339"/>
    </location>
</feature>
<feature type="compositionally biased region" description="Basic and acidic residues" evidence="2">
    <location>
        <begin position="1897"/>
        <end position="1909"/>
    </location>
</feature>
<name>A0A9J6CLD6_POLVA</name>
<gene>
    <name evidence="4" type="ORF">PVAND_012002</name>
</gene>
<feature type="region of interest" description="Disordered" evidence="2">
    <location>
        <begin position="1233"/>
        <end position="1311"/>
    </location>
</feature>
<reference evidence="4" key="1">
    <citation type="submission" date="2021-03" db="EMBL/GenBank/DDBJ databases">
        <title>Chromosome level genome of the anhydrobiotic midge Polypedilum vanderplanki.</title>
        <authorList>
            <person name="Yoshida Y."/>
            <person name="Kikawada T."/>
            <person name="Gusev O."/>
        </authorList>
    </citation>
    <scope>NUCLEOTIDE SEQUENCE</scope>
    <source>
        <strain evidence="4">NIAS01</strain>
        <tissue evidence="4">Whole body or cell culture</tissue>
    </source>
</reference>
<feature type="compositionally biased region" description="Basic and acidic residues" evidence="2">
    <location>
        <begin position="836"/>
        <end position="847"/>
    </location>
</feature>
<feature type="compositionally biased region" description="Low complexity" evidence="2">
    <location>
        <begin position="2841"/>
        <end position="2853"/>
    </location>
</feature>
<feature type="compositionally biased region" description="Basic and acidic residues" evidence="2">
    <location>
        <begin position="1301"/>
        <end position="1311"/>
    </location>
</feature>
<feature type="region of interest" description="Disordered" evidence="2">
    <location>
        <begin position="1779"/>
        <end position="1919"/>
    </location>
</feature>
<proteinExistence type="predicted"/>
<feature type="compositionally biased region" description="Polar residues" evidence="2">
    <location>
        <begin position="3456"/>
        <end position="3479"/>
    </location>
</feature>
<feature type="compositionally biased region" description="Basic and acidic residues" evidence="2">
    <location>
        <begin position="2688"/>
        <end position="2704"/>
    </location>
</feature>
<feature type="region of interest" description="Disordered" evidence="2">
    <location>
        <begin position="726"/>
        <end position="807"/>
    </location>
</feature>
<evidence type="ECO:0000256" key="2">
    <source>
        <dbReference type="SAM" id="MobiDB-lite"/>
    </source>
</evidence>
<feature type="compositionally biased region" description="Low complexity" evidence="2">
    <location>
        <begin position="750"/>
        <end position="763"/>
    </location>
</feature>
<feature type="compositionally biased region" description="Basic and acidic residues" evidence="2">
    <location>
        <begin position="1245"/>
        <end position="1271"/>
    </location>
</feature>
<feature type="compositionally biased region" description="Basic and acidic residues" evidence="2">
    <location>
        <begin position="485"/>
        <end position="504"/>
    </location>
</feature>
<feature type="compositionally biased region" description="Basic and acidic residues" evidence="2">
    <location>
        <begin position="1933"/>
        <end position="1960"/>
    </location>
</feature>
<feature type="compositionally biased region" description="Basic and acidic residues" evidence="2">
    <location>
        <begin position="1865"/>
        <end position="1887"/>
    </location>
</feature>
<feature type="compositionally biased region" description="Basic and acidic residues" evidence="2">
    <location>
        <begin position="175"/>
        <end position="184"/>
    </location>
</feature>
<evidence type="ECO:0000313" key="4">
    <source>
        <dbReference type="EMBL" id="KAG5682663.1"/>
    </source>
</evidence>
<evidence type="ECO:0000313" key="5">
    <source>
        <dbReference type="Proteomes" id="UP001107558"/>
    </source>
</evidence>
<feature type="compositionally biased region" description="Polar residues" evidence="2">
    <location>
        <begin position="1235"/>
        <end position="1244"/>
    </location>
</feature>
<feature type="compositionally biased region" description="Low complexity" evidence="2">
    <location>
        <begin position="3526"/>
        <end position="3538"/>
    </location>
</feature>
<feature type="compositionally biased region" description="Polar residues" evidence="2">
    <location>
        <begin position="929"/>
        <end position="966"/>
    </location>
</feature>
<feature type="compositionally biased region" description="Polar residues" evidence="2">
    <location>
        <begin position="2114"/>
        <end position="2123"/>
    </location>
</feature>
<feature type="compositionally biased region" description="Polar residues" evidence="2">
    <location>
        <begin position="973"/>
        <end position="1019"/>
    </location>
</feature>
<accession>A0A9J6CLD6</accession>
<feature type="compositionally biased region" description="Polar residues" evidence="2">
    <location>
        <begin position="907"/>
        <end position="922"/>
    </location>
</feature>
<feature type="region of interest" description="Disordered" evidence="2">
    <location>
        <begin position="2489"/>
        <end position="2508"/>
    </location>
</feature>
<feature type="compositionally biased region" description="Polar residues" evidence="2">
    <location>
        <begin position="472"/>
        <end position="484"/>
    </location>
</feature>
<feature type="compositionally biased region" description="Polar residues" evidence="2">
    <location>
        <begin position="782"/>
        <end position="807"/>
    </location>
</feature>
<dbReference type="Pfam" id="PF12510">
    <property type="entry name" value="Smoothelin"/>
    <property type="match status" value="2"/>
</dbReference>
<feature type="compositionally biased region" description="Polar residues" evidence="2">
    <location>
        <begin position="2489"/>
        <end position="2507"/>
    </location>
</feature>
<keyword evidence="5" id="KW-1185">Reference proteome</keyword>
<feature type="region of interest" description="Disordered" evidence="2">
    <location>
        <begin position="2297"/>
        <end position="2342"/>
    </location>
</feature>
<feature type="compositionally biased region" description="Basic and acidic residues" evidence="2">
    <location>
        <begin position="734"/>
        <end position="749"/>
    </location>
</feature>
<feature type="region of interest" description="Disordered" evidence="2">
    <location>
        <begin position="391"/>
        <end position="421"/>
    </location>
</feature>
<dbReference type="OrthoDB" id="6381429at2759"/>
<sequence length="3720" mass="417526">MASDLSGIKDEDLLRKMWQETEDFGLKKEIRAHMYKLREARLREFYVNEMDSKNQQFDTKTPITSRHGAMADHSFESLKSNEIHGTDMSEIKFGDTGGWNVITSSEYSDDGKARTDKMMATTEGVQALKGGEKRFSGKNEELKTERYDGDAKNFTYTTGEQSNMVLNENIVTGDDSNRRVEKKSSSVSHSSKVIRSSGGGIGTDEHQQIMQDNQDSRRSSVSTVKSSSHHTESKNVTQSNAENVKLSTDSAVVQEAMRLAQQPGTILSRQVERTNDNTNMITERKELHDGTIVTTRRYEPISSSHIDIQATTTSSSGLNQQQKQTTTNTESVNKTQETFKTSRDEEAFRLSQQPGNIISRDVTMKDANTRMITEKKELHDGTIVTTKRYENISNDNSSDQQKFSSTSKTTSTTTNQQQYKTARDEEAFRLAQQPGKIISRDVSMANPTTRMIVEKKELNDGTIVTTKRYESVDSSTNDTKSVKSFTKEQQSDDFAKSLRSDSHTTKSTTTETNYRTSRDEEAFRLAQQPGKIISRDVSMANPTTRMIVEKKELNDGTIVTTKRYENINENVDVQKISKNVDLQSSNVRKTTENVDNHEQLKKFTTNQQNTNDNATQREVIEETVTKKIIDTSCKCPSMDKHDHKTREFIQNERTNDKYDVTSEIITNEQLNNKRVLTEIEKQRIEETNRREEMRKLEQKRVETEQQRKITRELEVDSAHKAFASSLRCVTPPLEKQKPIPRDHDRRSPSRDTTTSKFSSSTMTIKKNSNVDVRRNEDFMRPTQASGLRTTSKSPEKQTQNVKKTTKASSTEIIEYVIDDTVKNRSSSPQKIVTPKKSKDAEKPREISPVKSSPSTPRSVSPQKSSSSTPRETSPTKQASYPQKLSTLPRDSSPQKSTTTLPRDKTSPQKQTSTLPRESSPTKTTKKPEISSNLPRESSPLKSSPSTPRSVSPQKSSTSTPRETSPIKSKPTSRDISPQKQQPTASATFPRTQKNNETPRSTPDKTATFPRSSSPFTPRESSPIKSSSSTPRAMSPQKNITPERSTKKNILDEEEETNELITTTLKIDNIDKTINDLKIIQTIDSKNMSATTSVSDLEYISASDHKKLITDLDSEDIQVKIDIENANQLDDLQIKTTVSEVVDEKTTIDKKKKPFNRSETFEERAKKLIGVKSDDETCKEVPSYLKPTKASSAPDKTRVSEIRERKAKIEELERTTLTTKKNSLTSATNEFIINEKTASTKTPLTQKKESSESKRTIDNRSSDIEDTKETKKTTNIIINRTSKSPEKKKTDEKITKTSRTTETTEERLSRSTIRPETHITVAQITISPSRGITSKTVTNTTTVQSNKNLKMAPSIKLVKQSTDVSSTEPDTDTDHELIKNINKTGSKTIRKKLVQNRKDSAPVTKTTSTGEKDKVSRSVSEKIIKIDKKGSITRDIKESSKKETKRPTKCITTKTINLTNINGHDSTLISNKLDNVEIDITVQQAKSSREPSPDKIIPIPVHTDDEINEENTLHPNKITEPDDTRKSKPKVINVPIFQEQTKQFVGLEITEIGTEKGQTIIEEEEIEESERIINSSTLEKADRKRNSIQIDPLDENEEQEQEHAHLLSVSQKVNKFNEAVGELKKSKPSTQFRPEDEFKIEDVPDDVDDDNSRLSVTQKVSKFSKATDDTKITSFRHQSEEHMTRSIDEVDENLKDDDCLLSVSDKVNKFISTSEKIASTDPQKSPELVKNIMKQTSKNVKDKIDNITDQFITNEKISSTTKTSDITLRSTEAIKKAREVFEKNSSKSTATRDIQRHNDILSRPSVFESKRTPTVERKTYKENVTTTTHRSSHEKSPERQDHHEIKASSPRRGSNDRTPVYMKDQVSTKKDLFEKRISSSKLESENYHHKSLSPQNSVEEKRHSISDESSSHQQTRRVSCDKHYMQHTVASLEHVAKSSIREAEIQRTSRPEDLEHRRESLKSPTTKLSSEPREESPRSPTKFGVELKRTDSYKMQAQTNARKVSTGSETINIEEIFDLEELERLLEIVVGYEQRRKIRTQIRIVKKKIEDQKMKNDVRSRMTTTKTTTRTEPMMQKKIVEKSKTPRDDAHFQTVTTTTTTTTRMTSGDKEPRVTKTSKVTTTPASPRTIIDTINKSNKGKTTESVVKTVKKTSATSNTSQKKSSNTMRESKTETDCITSSYGVGPTDSNGLPLFGLKALKKKPQGSTVESKTTGTIISEVSYSENGGPAVVQRKTTKYSSDPSDFTNETDLRSSKAITERKNSRGGIYSVTKVEKLESDSKKPKVIRNGSVKEIKEKFVRKDSSSKMSTKRSSIDRDSESSHNVSKSSKMTSSETKTFLNSERKASNVKEVVTMMKNSDNVYEEGDTQEDAEARALLNKFLGATALMTSIEKNSGLSKEFLSSGGAKNKNTSSASKVTTTKTVTSYSSGSEKFQDINDIWDIDLLKKLLEATTNYDERREIRDRIRQIMADQEACADFIQQVSADLDADNSTTTTGKNESNSSINQTEEGESLLLPLLTGILQNPKYRNLSARQILSLNLSRAIAQKSMPQNSASKMNSEHNNNLIDGNNGCLGNDFPIEDSGTESGEDLRLLAASLSNHMDESKLNLNEQPQGDESASIEDKQKADSLGNDLLTEVTTALERLQNSLNLGEIDLDDGKKATLLSLVNRLQSGLVSNEKKIEHVPERNVNESPRLEKLSDERRGSSGGNVNRFNKRKNRANRHTVGVTREELADARRIIEEIEFIGIQNAAAAQATIQPKVTAKVFNSTPGIYNAILTRQISEPITLLRPSQFVPKETQVEIQGKPKYKLLFKQSISLDQPTSILKNTVKQEVFPKKETVTHNSSENSTTSNNLNFKNDALSDDSSSSDDEDEMINTKFYNGNNTPIKEMPNGKFKAKENYLRNQEKQNALEKLLNYSSGDEGNLSNNSNAHSNKYTSKKMKMKRANTIDLPKSFSFVNTFELSERDYEDGETLQNTYQNRNSAGLKTTFTAGSTPMPPKFTPKTENDKKFMAFIEKQNSHIMPSYVNPSAPRNEPRQQNWTNKFGNLKTKFEDGPKEQPKIVPKTSNAAANFWKNIEKDKPSAKVSPLPAVPIKTAQTFIKNLPTSTEKFPWKNSEKQMKIEEPVTPKKKQFVDKFIPKEQPETVVHKTIIEPNKLPALPKPANVNNFSHAPLSVFKPPISRKLSNSFKPIQTNEEIVKKQPMPQIANGIVKQMAETGYSINNPIPAPRKIANSPTRSLASLDSSFVKVQKTLEPKSEPAPWATQPKSERVLSLAASKFENVPTVHLAPHLESDPVVRFRNNPLYNGTFEKRSSLPLNATYASFEAPAFKEPKKEVTSPKSKETTFVITDYTQPTSISTYAPEIPTLARQDSLTNPTKEPLVLTCDRTVISPRENIVKPIETPPYPISPQISNNNSIGSICDDLERELDDLGESIECQAAVSKVMKAPIAQTAYTQSSELTSLNEQSKENSMMKSLQDSLKKVQQKSPTPPEKNTKRLSQDSSNSSIELKLQSLKMPPLKTETFDSQSRLSQDSSNSSLEIKLPPLKIPIPAVPETAYSITYKSPPRIQVKSPSTDPPPPLAHVMYNNVSPNNLVKGRTLSIPKPTIERSITPPGMYGIPQNIIDAKQKTVASFFMPTANRTESLRIKPAPLSIVSSQPARKISLQVKPMTRVSAVNHRAQSMNSLSRSKTMPSLANVELLDESNIDDAFEELLSSSNL</sequence>
<evidence type="ECO:0000259" key="3">
    <source>
        <dbReference type="Pfam" id="PF12510"/>
    </source>
</evidence>
<organism evidence="4 5">
    <name type="scientific">Polypedilum vanderplanki</name>
    <name type="common">Sleeping chironomid midge</name>
    <dbReference type="NCBI Taxonomy" id="319348"/>
    <lineage>
        <taxon>Eukaryota</taxon>
        <taxon>Metazoa</taxon>
        <taxon>Ecdysozoa</taxon>
        <taxon>Arthropoda</taxon>
        <taxon>Hexapoda</taxon>
        <taxon>Insecta</taxon>
        <taxon>Pterygota</taxon>
        <taxon>Neoptera</taxon>
        <taxon>Endopterygota</taxon>
        <taxon>Diptera</taxon>
        <taxon>Nematocera</taxon>
        <taxon>Chironomoidea</taxon>
        <taxon>Chironomidae</taxon>
        <taxon>Chironominae</taxon>
        <taxon>Polypedilum</taxon>
        <taxon>Polypedilum</taxon>
    </lineage>
</organism>
<feature type="region of interest" description="Disordered" evidence="2">
    <location>
        <begin position="1394"/>
        <end position="1415"/>
    </location>
</feature>